<dbReference type="EMBL" id="CP002131">
    <property type="protein sequence ID" value="ADL08601.1"/>
    <property type="molecule type" value="Genomic_DNA"/>
</dbReference>
<dbReference type="PROSITE" id="PS51257">
    <property type="entry name" value="PROKAR_LIPOPROTEIN"/>
    <property type="match status" value="1"/>
</dbReference>
<evidence type="ECO:0000256" key="4">
    <source>
        <dbReference type="SAM" id="SignalP"/>
    </source>
</evidence>
<keyword evidence="7" id="KW-1185">Reference proteome</keyword>
<dbReference type="InterPro" id="IPR025997">
    <property type="entry name" value="SBP_2_dom"/>
</dbReference>
<dbReference type="PANTHER" id="PTHR46847">
    <property type="entry name" value="D-ALLOSE-BINDING PERIPLASMIC PROTEIN-RELATED"/>
    <property type="match status" value="1"/>
</dbReference>
<dbReference type="GO" id="GO:0030313">
    <property type="term" value="C:cell envelope"/>
    <property type="evidence" value="ECO:0007669"/>
    <property type="project" value="UniProtKB-SubCell"/>
</dbReference>
<dbReference type="Pfam" id="PF13407">
    <property type="entry name" value="Peripla_BP_4"/>
    <property type="match status" value="1"/>
</dbReference>
<gene>
    <name evidence="6" type="ordered locus">Toce_1871</name>
</gene>
<dbReference type="eggNOG" id="COG1879">
    <property type="taxonomic scope" value="Bacteria"/>
</dbReference>
<evidence type="ECO:0000313" key="6">
    <source>
        <dbReference type="EMBL" id="ADL08601.1"/>
    </source>
</evidence>
<dbReference type="CDD" id="cd20008">
    <property type="entry name" value="PBP1_ABC_sugar_binding-like"/>
    <property type="match status" value="1"/>
</dbReference>
<evidence type="ECO:0000313" key="7">
    <source>
        <dbReference type="Proteomes" id="UP000000272"/>
    </source>
</evidence>
<dbReference type="OrthoDB" id="9800520at2"/>
<organism evidence="6 7">
    <name type="scientific">Thermosediminibacter oceani (strain ATCC BAA-1034 / DSM 16646 / JW/IW-1228P)</name>
    <dbReference type="NCBI Taxonomy" id="555079"/>
    <lineage>
        <taxon>Bacteria</taxon>
        <taxon>Bacillati</taxon>
        <taxon>Bacillota</taxon>
        <taxon>Clostridia</taxon>
        <taxon>Thermosediminibacterales</taxon>
        <taxon>Thermosediminibacteraceae</taxon>
        <taxon>Thermosediminibacter</taxon>
    </lineage>
</organism>
<dbReference type="STRING" id="555079.Toce_1871"/>
<dbReference type="Proteomes" id="UP000000272">
    <property type="component" value="Chromosome"/>
</dbReference>
<dbReference type="HOGENOM" id="CLU_037628_3_3_9"/>
<dbReference type="AlphaFoldDB" id="D9RZ47"/>
<evidence type="ECO:0000259" key="5">
    <source>
        <dbReference type="Pfam" id="PF13407"/>
    </source>
</evidence>
<dbReference type="KEGG" id="toc:Toce_1871"/>
<protein>
    <submittedName>
        <fullName evidence="6">Periplasmic binding protein/LacI transcriptional regulator</fullName>
    </submittedName>
</protein>
<dbReference type="PANTHER" id="PTHR46847:SF1">
    <property type="entry name" value="D-ALLOSE-BINDING PERIPLASMIC PROTEIN-RELATED"/>
    <property type="match status" value="1"/>
</dbReference>
<comment type="subcellular location">
    <subcellularLocation>
        <location evidence="1">Cell envelope</location>
    </subcellularLocation>
</comment>
<name>D9RZ47_THEOJ</name>
<evidence type="ECO:0000256" key="2">
    <source>
        <dbReference type="ARBA" id="ARBA00007639"/>
    </source>
</evidence>
<dbReference type="InterPro" id="IPR028082">
    <property type="entry name" value="Peripla_BP_I"/>
</dbReference>
<sequence>MLRRIKLMSVLITAAILFSFVLAGCGGSGNSTGANAEGGKKYNFVLITMDSMDQHWLSVKRGAEEKAQELGNVTVTFRAPADKTDPGEQVRMVEDAINQKADAILLAPLDAEALKPVVEKAADANIPVIIIDSPVNTDKIVSFIATDNIKAAQIAADTLAELIGKKGKIAIINHQPGAGTAMMRENGFKEVIKNKYPDIQIVTTQYSMGDKTKAMNQALDIMTANPDLAGFYACNEGSTVGVAQAIKQRNATGKIKLVGFDKSQDTINAINEGMLQATMVQNPYKMGSLGVQFAYDTLQGKEVEKKVDTGVTVITKENVEEIISGSLSK</sequence>
<proteinExistence type="inferred from homology"/>
<evidence type="ECO:0000256" key="1">
    <source>
        <dbReference type="ARBA" id="ARBA00004196"/>
    </source>
</evidence>
<evidence type="ECO:0000256" key="3">
    <source>
        <dbReference type="ARBA" id="ARBA00022729"/>
    </source>
</evidence>
<dbReference type="Gene3D" id="3.40.50.2300">
    <property type="match status" value="2"/>
</dbReference>
<feature type="chain" id="PRO_5038747342" evidence="4">
    <location>
        <begin position="24"/>
        <end position="329"/>
    </location>
</feature>
<feature type="domain" description="Periplasmic binding protein" evidence="5">
    <location>
        <begin position="48"/>
        <end position="302"/>
    </location>
</feature>
<feature type="signal peptide" evidence="4">
    <location>
        <begin position="1"/>
        <end position="23"/>
    </location>
</feature>
<dbReference type="RefSeq" id="WP_013276622.1">
    <property type="nucleotide sequence ID" value="NC_014377.1"/>
</dbReference>
<reference evidence="6 7" key="1">
    <citation type="journal article" date="2010" name="Stand. Genomic Sci.">
        <title>Complete genome sequence of Thermosediminibacter oceani type strain (JW/IW-1228P).</title>
        <authorList>
            <person name="Pitluck S."/>
            <person name="Yasawong M."/>
            <person name="Munk C."/>
            <person name="Nolan M."/>
            <person name="Lapidus A."/>
            <person name="Lucas S."/>
            <person name="Glavina Del Rio T."/>
            <person name="Tice H."/>
            <person name="Cheng J.F."/>
            <person name="Bruce D."/>
            <person name="Detter C."/>
            <person name="Tapia R."/>
            <person name="Han C."/>
            <person name="Goodwin L."/>
            <person name="Liolios K."/>
            <person name="Ivanova N."/>
            <person name="Mavromatis K."/>
            <person name="Mikhailova N."/>
            <person name="Pati A."/>
            <person name="Chen A."/>
            <person name="Palaniappan K."/>
            <person name="Land M."/>
            <person name="Hauser L."/>
            <person name="Chang Y.J."/>
            <person name="Jeffries C.D."/>
            <person name="Rohde M."/>
            <person name="Spring S."/>
            <person name="Sikorski J."/>
            <person name="Goker M."/>
            <person name="Woyke T."/>
            <person name="Bristow J."/>
            <person name="Eisen J.A."/>
            <person name="Markowitz V."/>
            <person name="Hugenholtz P."/>
            <person name="Kyrpides N.C."/>
            <person name="Klenk H.P."/>
        </authorList>
    </citation>
    <scope>NUCLEOTIDE SEQUENCE [LARGE SCALE GENOMIC DNA]</scope>
    <source>
        <strain evidence="7">ATCC BAA-1034 / DSM 16646 / JW/IW-1228P</strain>
    </source>
</reference>
<dbReference type="SUPFAM" id="SSF53822">
    <property type="entry name" value="Periplasmic binding protein-like I"/>
    <property type="match status" value="1"/>
</dbReference>
<comment type="similarity">
    <text evidence="2">Belongs to the bacterial solute-binding protein 2 family.</text>
</comment>
<keyword evidence="3 4" id="KW-0732">Signal</keyword>
<accession>D9RZ47</accession>
<dbReference type="GO" id="GO:0030246">
    <property type="term" value="F:carbohydrate binding"/>
    <property type="evidence" value="ECO:0007669"/>
    <property type="project" value="UniProtKB-ARBA"/>
</dbReference>